<evidence type="ECO:0000256" key="1">
    <source>
        <dbReference type="SAM" id="Phobius"/>
    </source>
</evidence>
<dbReference type="EMBL" id="NUEQ01000106">
    <property type="protein sequence ID" value="PEJ26714.1"/>
    <property type="molecule type" value="Genomic_DNA"/>
</dbReference>
<sequence>MTLLPLNPKLGGRISKEFIMGTLIPDFFFLTIFWIASILYFRNTKIPLIISLVIFTVLVISLLPRFYITHEYHIIEVRISYHTYKINGEKYRGNSVQVYKKVFPFTYKPQSEYKDSTDQAGDIMMELYRKNYKTEDGNTLTIGDFEISLK</sequence>
<keyword evidence="1" id="KW-0812">Transmembrane</keyword>
<feature type="transmembrane region" description="Helical" evidence="1">
    <location>
        <begin position="18"/>
        <end position="40"/>
    </location>
</feature>
<dbReference type="Proteomes" id="UP000220106">
    <property type="component" value="Unassembled WGS sequence"/>
</dbReference>
<organism evidence="2 3">
    <name type="scientific">Peribacillus butanolivorans</name>
    <dbReference type="NCBI Taxonomy" id="421767"/>
    <lineage>
        <taxon>Bacteria</taxon>
        <taxon>Bacillati</taxon>
        <taxon>Bacillota</taxon>
        <taxon>Bacilli</taxon>
        <taxon>Bacillales</taxon>
        <taxon>Bacillaceae</taxon>
        <taxon>Peribacillus</taxon>
    </lineage>
</organism>
<accession>A0AAX0RV67</accession>
<reference evidence="2 3" key="1">
    <citation type="submission" date="2017-09" db="EMBL/GenBank/DDBJ databases">
        <title>Large-scale bioinformatics analysis of Bacillus genomes uncovers conserved roles of natural products in bacterial physiology.</title>
        <authorList>
            <consortium name="Agbiome Team Llc"/>
            <person name="Bleich R.M."/>
            <person name="Kirk G.J."/>
            <person name="Santa Maria K.C."/>
            <person name="Allen S.E."/>
            <person name="Farag S."/>
            <person name="Shank E.A."/>
            <person name="Bowers A."/>
        </authorList>
    </citation>
    <scope>NUCLEOTIDE SEQUENCE [LARGE SCALE GENOMIC DNA]</scope>
    <source>
        <strain evidence="2 3">AFS003229</strain>
    </source>
</reference>
<evidence type="ECO:0000313" key="2">
    <source>
        <dbReference type="EMBL" id="PEJ26714.1"/>
    </source>
</evidence>
<evidence type="ECO:0000313" key="3">
    <source>
        <dbReference type="Proteomes" id="UP000220106"/>
    </source>
</evidence>
<name>A0AAX0RV67_9BACI</name>
<gene>
    <name evidence="2" type="ORF">CN689_25020</name>
</gene>
<protein>
    <recommendedName>
        <fullName evidence="4">DUF2393 domain-containing protein</fullName>
    </recommendedName>
</protein>
<dbReference type="AlphaFoldDB" id="A0AAX0RV67"/>
<evidence type="ECO:0008006" key="4">
    <source>
        <dbReference type="Google" id="ProtNLM"/>
    </source>
</evidence>
<feature type="transmembrane region" description="Helical" evidence="1">
    <location>
        <begin position="46"/>
        <end position="68"/>
    </location>
</feature>
<comment type="caution">
    <text evidence="2">The sequence shown here is derived from an EMBL/GenBank/DDBJ whole genome shotgun (WGS) entry which is preliminary data.</text>
</comment>
<keyword evidence="1" id="KW-0472">Membrane</keyword>
<proteinExistence type="predicted"/>
<keyword evidence="1" id="KW-1133">Transmembrane helix</keyword>